<dbReference type="PANTHER" id="PTHR12307:SF36">
    <property type="entry name" value="GLYCOGEN-BINDING SUBUNIT 76A"/>
    <property type="match status" value="1"/>
</dbReference>
<protein>
    <recommendedName>
        <fullName evidence="2">CBM21 domain-containing protein</fullName>
    </recommendedName>
</protein>
<keyword evidence="4" id="KW-1185">Reference proteome</keyword>
<dbReference type="InterPro" id="IPR038175">
    <property type="entry name" value="CBM21_dom_sf"/>
</dbReference>
<dbReference type="PROSITE" id="PS51159">
    <property type="entry name" value="CBM21"/>
    <property type="match status" value="1"/>
</dbReference>
<dbReference type="Pfam" id="PF03370">
    <property type="entry name" value="CBM_21"/>
    <property type="match status" value="1"/>
</dbReference>
<feature type="compositionally biased region" description="Low complexity" evidence="1">
    <location>
        <begin position="71"/>
        <end position="82"/>
    </location>
</feature>
<organism evidence="3 4">
    <name type="scientific">Molorchus minor</name>
    <dbReference type="NCBI Taxonomy" id="1323400"/>
    <lineage>
        <taxon>Eukaryota</taxon>
        <taxon>Metazoa</taxon>
        <taxon>Ecdysozoa</taxon>
        <taxon>Arthropoda</taxon>
        <taxon>Hexapoda</taxon>
        <taxon>Insecta</taxon>
        <taxon>Pterygota</taxon>
        <taxon>Neoptera</taxon>
        <taxon>Endopterygota</taxon>
        <taxon>Coleoptera</taxon>
        <taxon>Polyphaga</taxon>
        <taxon>Cucujiformia</taxon>
        <taxon>Chrysomeloidea</taxon>
        <taxon>Cerambycidae</taxon>
        <taxon>Lamiinae</taxon>
        <taxon>Monochamini</taxon>
        <taxon>Molorchus</taxon>
    </lineage>
</organism>
<dbReference type="Gene3D" id="2.60.40.2440">
    <property type="entry name" value="Carbohydrate binding type-21 domain"/>
    <property type="match status" value="1"/>
</dbReference>
<sequence>MTAEREKCGLNYFIPMSCRGKAEAFARRLHSRLRTLNSQEENGSPDESSWLAGHDSIAVSQPRHTENDFYLGSGLLESPGSPEESEEPEPHRLINGGDINNYQSNVNYCPKTKDKFYKTSSNDSDSDGSFYDTENDIDQRPNHLNGEGNSESSRSHDSETGIHSNSQETSNQEESFATTSEGTPQPSSSLTDDLSTLSLSLEINDPFNVNGNPECETYTTCNGDIKIDNDEQPMQNGKVNSINQTEDITEDCLRDAEENNEIGKTEFLIKPKEDDDDEEEISIPRIRRCSSLKTGKTPPDTPGRKKIVRFADVLGLDLADVRTYLDEIPKIPNSAYEDLKGIDLSEASPNICQINSVNAAHGVKVDRILMPLFQQPGAIPTFLDIVRDNQVCLENAYVDDPIMLSIKGIVRVRNLDFHKSVYIRYTLDSWKTFADVQAVYVKNSCDGFSDKFSFLIYAHTSSIGQRLEFACRFQCKGCQYWDNNKGANYCFQCLPATQNSTVAPITGIDDLRASFY</sequence>
<evidence type="ECO:0000256" key="1">
    <source>
        <dbReference type="SAM" id="MobiDB-lite"/>
    </source>
</evidence>
<dbReference type="InterPro" id="IPR005036">
    <property type="entry name" value="CBM21_dom"/>
</dbReference>
<comment type="caution">
    <text evidence="3">The sequence shown here is derived from an EMBL/GenBank/DDBJ whole genome shotgun (WGS) entry which is preliminary data.</text>
</comment>
<evidence type="ECO:0000259" key="2">
    <source>
        <dbReference type="PROSITE" id="PS51159"/>
    </source>
</evidence>
<feature type="domain" description="CBM21" evidence="2">
    <location>
        <begin position="383"/>
        <end position="492"/>
    </location>
</feature>
<feature type="compositionally biased region" description="Polar residues" evidence="1">
    <location>
        <begin position="176"/>
        <end position="186"/>
    </location>
</feature>
<dbReference type="EMBL" id="JAPWTJ010000487">
    <property type="protein sequence ID" value="KAJ8977983.1"/>
    <property type="molecule type" value="Genomic_DNA"/>
</dbReference>
<accession>A0ABQ9JJ51</accession>
<dbReference type="InterPro" id="IPR050782">
    <property type="entry name" value="PP1_regulatory_subunit_3"/>
</dbReference>
<evidence type="ECO:0000313" key="4">
    <source>
        <dbReference type="Proteomes" id="UP001162164"/>
    </source>
</evidence>
<feature type="compositionally biased region" description="Low complexity" evidence="1">
    <location>
        <begin position="164"/>
        <end position="175"/>
    </location>
</feature>
<dbReference type="PANTHER" id="PTHR12307">
    <property type="entry name" value="PROTEIN PHOSPHATASE 1 REGULATORY SUBUNIT"/>
    <property type="match status" value="1"/>
</dbReference>
<name>A0ABQ9JJ51_9CUCU</name>
<feature type="region of interest" description="Disordered" evidence="1">
    <location>
        <begin position="118"/>
        <end position="193"/>
    </location>
</feature>
<feature type="region of interest" description="Disordered" evidence="1">
    <location>
        <begin position="36"/>
        <end position="106"/>
    </location>
</feature>
<evidence type="ECO:0000313" key="3">
    <source>
        <dbReference type="EMBL" id="KAJ8977983.1"/>
    </source>
</evidence>
<proteinExistence type="predicted"/>
<dbReference type="Proteomes" id="UP001162164">
    <property type="component" value="Unassembled WGS sequence"/>
</dbReference>
<reference evidence="3" key="1">
    <citation type="journal article" date="2023" name="Insect Mol. Biol.">
        <title>Genome sequencing provides insights into the evolution of gene families encoding plant cell wall-degrading enzymes in longhorned beetles.</title>
        <authorList>
            <person name="Shin N.R."/>
            <person name="Okamura Y."/>
            <person name="Kirsch R."/>
            <person name="Pauchet Y."/>
        </authorList>
    </citation>
    <scope>NUCLEOTIDE SEQUENCE</scope>
    <source>
        <strain evidence="3">MMC_N1</strain>
    </source>
</reference>
<gene>
    <name evidence="3" type="ORF">NQ317_017156</name>
</gene>
<feature type="compositionally biased region" description="Polar residues" evidence="1">
    <location>
        <begin position="36"/>
        <end position="47"/>
    </location>
</feature>